<evidence type="ECO:0000313" key="1">
    <source>
        <dbReference type="EMBL" id="MBE9238437.1"/>
    </source>
</evidence>
<proteinExistence type="predicted"/>
<dbReference type="Proteomes" id="UP000606776">
    <property type="component" value="Unassembled WGS sequence"/>
</dbReference>
<gene>
    <name evidence="1" type="ORF">IQ227_21035</name>
</gene>
<comment type="caution">
    <text evidence="1">The sequence shown here is derived from an EMBL/GenBank/DDBJ whole genome shotgun (WGS) entry which is preliminary data.</text>
</comment>
<sequence length="145" mass="16357">MNIQLTKRLLALVLVVFLALLLPEITIASADSSSSSSISPQVIFTAFSENTKDTITVSENDLTPQERQKLQAVRQRRNKEILVVLDVEQQKQLAYHLHHGSNLNEAIEAVNLSSEQRDLINAIMDFTNLKLQGIFSHHALLDRRQ</sequence>
<accession>A0ABR9VK33</accession>
<reference evidence="1 2" key="1">
    <citation type="submission" date="2020-10" db="EMBL/GenBank/DDBJ databases">
        <authorList>
            <person name="Castelo-Branco R."/>
            <person name="Eusebio N."/>
            <person name="Adriana R."/>
            <person name="Vieira A."/>
            <person name="Brugerolle De Fraissinette N."/>
            <person name="Rezende De Castro R."/>
            <person name="Schneider M.P."/>
            <person name="Vasconcelos V."/>
            <person name="Leao P.N."/>
        </authorList>
    </citation>
    <scope>NUCLEOTIDE SEQUENCE [LARGE SCALE GENOMIC DNA]</scope>
    <source>
        <strain evidence="1 2">LEGE 00250</strain>
    </source>
</reference>
<evidence type="ECO:0000313" key="2">
    <source>
        <dbReference type="Proteomes" id="UP000606776"/>
    </source>
</evidence>
<dbReference type="EMBL" id="JADEWB010000173">
    <property type="protein sequence ID" value="MBE9238437.1"/>
    <property type="molecule type" value="Genomic_DNA"/>
</dbReference>
<name>A0ABR9VK33_9CYAN</name>
<keyword evidence="2" id="KW-1185">Reference proteome</keyword>
<organism evidence="1 2">
    <name type="scientific">Sphaerospermopsis aphanizomenoides LEGE 00250</name>
    <dbReference type="NCBI Taxonomy" id="2777972"/>
    <lineage>
        <taxon>Bacteria</taxon>
        <taxon>Bacillati</taxon>
        <taxon>Cyanobacteriota</taxon>
        <taxon>Cyanophyceae</taxon>
        <taxon>Nostocales</taxon>
        <taxon>Aphanizomenonaceae</taxon>
        <taxon>Sphaerospermopsis</taxon>
        <taxon>Sphaerospermopsis aphanizomenoides</taxon>
    </lineage>
</organism>
<dbReference type="RefSeq" id="WP_096570213.1">
    <property type="nucleotide sequence ID" value="NZ_JADEWB010000173.1"/>
</dbReference>
<protein>
    <submittedName>
        <fullName evidence="1">Uncharacterized protein</fullName>
    </submittedName>
</protein>